<dbReference type="VEuPathDB" id="FungiDB:ASPVEDRAFT_42903"/>
<dbReference type="Gene3D" id="3.40.50.1820">
    <property type="entry name" value="alpha/beta hydrolase"/>
    <property type="match status" value="1"/>
</dbReference>
<evidence type="ECO:0000256" key="1">
    <source>
        <dbReference type="ARBA" id="ARBA00022801"/>
    </source>
</evidence>
<sequence length="304" mass="33388">MAPILTLTMSTFRSIYLKAIASIMRLAQPCPVTSLSYNDVIQIPARDSSRTIKAHVYRPSSSERRSVSPVLINFHGSGFILRWHGSDDYFCRLVADEANYTVLDIQYRLGPECPFPAAPNDAEDVVKYILSRPSEFDPTHLSLSGFSAGGNLALGVAIAGTFPKGVFRSLLLFYPPTNFTIDPSLKMAPDPSGAPIPANVARFFNQCYIGAQDPRCPLLSPALADVDRLPENVLIITCACDSLAPETESFAQRASEERGRGSFHLVSKRIDGVNHAWDKFTGKGSEGEKKRDEAYAMAIKLLER</sequence>
<dbReference type="OrthoDB" id="408631at2759"/>
<protein>
    <recommendedName>
        <fullName evidence="2">Alpha/beta hydrolase fold-3 domain-containing protein</fullName>
    </recommendedName>
</protein>
<evidence type="ECO:0000259" key="2">
    <source>
        <dbReference type="Pfam" id="PF07859"/>
    </source>
</evidence>
<feature type="domain" description="Alpha/beta hydrolase fold-3" evidence="2">
    <location>
        <begin position="71"/>
        <end position="265"/>
    </location>
</feature>
<organism evidence="3 4">
    <name type="scientific">Aspergillus versicolor CBS 583.65</name>
    <dbReference type="NCBI Taxonomy" id="1036611"/>
    <lineage>
        <taxon>Eukaryota</taxon>
        <taxon>Fungi</taxon>
        <taxon>Dikarya</taxon>
        <taxon>Ascomycota</taxon>
        <taxon>Pezizomycotina</taxon>
        <taxon>Eurotiomycetes</taxon>
        <taxon>Eurotiomycetidae</taxon>
        <taxon>Eurotiales</taxon>
        <taxon>Aspergillaceae</taxon>
        <taxon>Aspergillus</taxon>
        <taxon>Aspergillus subgen. Nidulantes</taxon>
    </lineage>
</organism>
<dbReference type="AlphaFoldDB" id="A0A1L9PPP5"/>
<reference evidence="4" key="1">
    <citation type="journal article" date="2017" name="Genome Biol.">
        <title>Comparative genomics reveals high biological diversity and specific adaptations in the industrially and medically important fungal genus Aspergillus.</title>
        <authorList>
            <person name="de Vries R.P."/>
            <person name="Riley R."/>
            <person name="Wiebenga A."/>
            <person name="Aguilar-Osorio G."/>
            <person name="Amillis S."/>
            <person name="Uchima C.A."/>
            <person name="Anderluh G."/>
            <person name="Asadollahi M."/>
            <person name="Askin M."/>
            <person name="Barry K."/>
            <person name="Battaglia E."/>
            <person name="Bayram O."/>
            <person name="Benocci T."/>
            <person name="Braus-Stromeyer S.A."/>
            <person name="Caldana C."/>
            <person name="Canovas D."/>
            <person name="Cerqueira G.C."/>
            <person name="Chen F."/>
            <person name="Chen W."/>
            <person name="Choi C."/>
            <person name="Clum A."/>
            <person name="Dos Santos R.A."/>
            <person name="Damasio A.R."/>
            <person name="Diallinas G."/>
            <person name="Emri T."/>
            <person name="Fekete E."/>
            <person name="Flipphi M."/>
            <person name="Freyberg S."/>
            <person name="Gallo A."/>
            <person name="Gournas C."/>
            <person name="Habgood R."/>
            <person name="Hainaut M."/>
            <person name="Harispe M.L."/>
            <person name="Henrissat B."/>
            <person name="Hilden K.S."/>
            <person name="Hope R."/>
            <person name="Hossain A."/>
            <person name="Karabika E."/>
            <person name="Karaffa L."/>
            <person name="Karanyi Z."/>
            <person name="Krasevec N."/>
            <person name="Kuo A."/>
            <person name="Kusch H."/>
            <person name="LaButti K."/>
            <person name="Lagendijk E.L."/>
            <person name="Lapidus A."/>
            <person name="Levasseur A."/>
            <person name="Lindquist E."/>
            <person name="Lipzen A."/>
            <person name="Logrieco A.F."/>
            <person name="MacCabe A."/>
            <person name="Maekelae M.R."/>
            <person name="Malavazi I."/>
            <person name="Melin P."/>
            <person name="Meyer V."/>
            <person name="Mielnichuk N."/>
            <person name="Miskei M."/>
            <person name="Molnar A.P."/>
            <person name="Mule G."/>
            <person name="Ngan C.Y."/>
            <person name="Orejas M."/>
            <person name="Orosz E."/>
            <person name="Ouedraogo J.P."/>
            <person name="Overkamp K.M."/>
            <person name="Park H.-S."/>
            <person name="Perrone G."/>
            <person name="Piumi F."/>
            <person name="Punt P.J."/>
            <person name="Ram A.F."/>
            <person name="Ramon A."/>
            <person name="Rauscher S."/>
            <person name="Record E."/>
            <person name="Riano-Pachon D.M."/>
            <person name="Robert V."/>
            <person name="Roehrig J."/>
            <person name="Ruller R."/>
            <person name="Salamov A."/>
            <person name="Salih N.S."/>
            <person name="Samson R.A."/>
            <person name="Sandor E."/>
            <person name="Sanguinetti M."/>
            <person name="Schuetze T."/>
            <person name="Sepcic K."/>
            <person name="Shelest E."/>
            <person name="Sherlock G."/>
            <person name="Sophianopoulou V."/>
            <person name="Squina F.M."/>
            <person name="Sun H."/>
            <person name="Susca A."/>
            <person name="Todd R.B."/>
            <person name="Tsang A."/>
            <person name="Unkles S.E."/>
            <person name="van de Wiele N."/>
            <person name="van Rossen-Uffink D."/>
            <person name="Oliveira J.V."/>
            <person name="Vesth T.C."/>
            <person name="Visser J."/>
            <person name="Yu J.-H."/>
            <person name="Zhou M."/>
            <person name="Andersen M.R."/>
            <person name="Archer D.B."/>
            <person name="Baker S.E."/>
            <person name="Benoit I."/>
            <person name="Brakhage A.A."/>
            <person name="Braus G.H."/>
            <person name="Fischer R."/>
            <person name="Frisvad J.C."/>
            <person name="Goldman G.H."/>
            <person name="Houbraken J."/>
            <person name="Oakley B."/>
            <person name="Pocsi I."/>
            <person name="Scazzocchio C."/>
            <person name="Seiboth B."/>
            <person name="vanKuyk P.A."/>
            <person name="Wortman J."/>
            <person name="Dyer P.S."/>
            <person name="Grigoriev I.V."/>
        </authorList>
    </citation>
    <scope>NUCLEOTIDE SEQUENCE [LARGE SCALE GENOMIC DNA]</scope>
    <source>
        <strain evidence="4">CBS 583.65</strain>
    </source>
</reference>
<dbReference type="GO" id="GO:0016787">
    <property type="term" value="F:hydrolase activity"/>
    <property type="evidence" value="ECO:0007669"/>
    <property type="project" value="UniProtKB-KW"/>
</dbReference>
<dbReference type="SUPFAM" id="SSF53474">
    <property type="entry name" value="alpha/beta-Hydrolases"/>
    <property type="match status" value="1"/>
</dbReference>
<gene>
    <name evidence="3" type="ORF">ASPVEDRAFT_42903</name>
</gene>
<dbReference type="RefSeq" id="XP_040669188.1">
    <property type="nucleotide sequence ID" value="XM_040812693.1"/>
</dbReference>
<name>A0A1L9PPP5_ASPVE</name>
<dbReference type="PANTHER" id="PTHR48081">
    <property type="entry name" value="AB HYDROLASE SUPERFAMILY PROTEIN C4A8.06C"/>
    <property type="match status" value="1"/>
</dbReference>
<dbReference type="Proteomes" id="UP000184073">
    <property type="component" value="Unassembled WGS sequence"/>
</dbReference>
<dbReference type="GeneID" id="63728204"/>
<dbReference type="EMBL" id="KV878130">
    <property type="protein sequence ID" value="OJJ03426.1"/>
    <property type="molecule type" value="Genomic_DNA"/>
</dbReference>
<proteinExistence type="predicted"/>
<dbReference type="InterPro" id="IPR013094">
    <property type="entry name" value="AB_hydrolase_3"/>
</dbReference>
<accession>A0A1L9PPP5</accession>
<dbReference type="InterPro" id="IPR050300">
    <property type="entry name" value="GDXG_lipolytic_enzyme"/>
</dbReference>
<keyword evidence="4" id="KW-1185">Reference proteome</keyword>
<dbReference type="STRING" id="1036611.A0A1L9PPP5"/>
<keyword evidence="1" id="KW-0378">Hydrolase</keyword>
<dbReference type="PANTHER" id="PTHR48081:SF8">
    <property type="entry name" value="ALPHA_BETA HYDROLASE FOLD-3 DOMAIN-CONTAINING PROTEIN-RELATED"/>
    <property type="match status" value="1"/>
</dbReference>
<dbReference type="Pfam" id="PF07859">
    <property type="entry name" value="Abhydrolase_3"/>
    <property type="match status" value="1"/>
</dbReference>
<evidence type="ECO:0000313" key="3">
    <source>
        <dbReference type="EMBL" id="OJJ03426.1"/>
    </source>
</evidence>
<dbReference type="InterPro" id="IPR029058">
    <property type="entry name" value="AB_hydrolase_fold"/>
</dbReference>
<evidence type="ECO:0000313" key="4">
    <source>
        <dbReference type="Proteomes" id="UP000184073"/>
    </source>
</evidence>